<dbReference type="SUPFAM" id="SSF53187">
    <property type="entry name" value="Zn-dependent exopeptidases"/>
    <property type="match status" value="1"/>
</dbReference>
<dbReference type="InterPro" id="IPR050695">
    <property type="entry name" value="N-acetylmuramoyl_amidase_3"/>
</dbReference>
<dbReference type="GO" id="GO:0030288">
    <property type="term" value="C:outer membrane-bounded periplasmic space"/>
    <property type="evidence" value="ECO:0007669"/>
    <property type="project" value="TreeGrafter"/>
</dbReference>
<dbReference type="GO" id="GO:0008745">
    <property type="term" value="F:N-acetylmuramoyl-L-alanine amidase activity"/>
    <property type="evidence" value="ECO:0007669"/>
    <property type="project" value="InterPro"/>
</dbReference>
<proteinExistence type="predicted"/>
<dbReference type="EMBL" id="DNZF01000006">
    <property type="protein sequence ID" value="HBK52353.1"/>
    <property type="molecule type" value="Genomic_DNA"/>
</dbReference>
<evidence type="ECO:0000313" key="3">
    <source>
        <dbReference type="EMBL" id="HBK52353.1"/>
    </source>
</evidence>
<gene>
    <name evidence="3" type="ORF">DDZ44_00245</name>
</gene>
<reference evidence="3 4" key="1">
    <citation type="journal article" date="2018" name="Nat. Biotechnol.">
        <title>A standardized bacterial taxonomy based on genome phylogeny substantially revises the tree of life.</title>
        <authorList>
            <person name="Parks D.H."/>
            <person name="Chuvochina M."/>
            <person name="Waite D.W."/>
            <person name="Rinke C."/>
            <person name="Skarshewski A."/>
            <person name="Chaumeil P.A."/>
            <person name="Hugenholtz P."/>
        </authorList>
    </citation>
    <scope>NUCLEOTIDE SEQUENCE [LARGE SCALE GENOMIC DNA]</scope>
    <source>
        <strain evidence="3">UBA10948</strain>
    </source>
</reference>
<dbReference type="PANTHER" id="PTHR30404">
    <property type="entry name" value="N-ACETYLMURAMOYL-L-ALANINE AMIDASE"/>
    <property type="match status" value="1"/>
</dbReference>
<name>A0A354YSL8_9FIRM</name>
<dbReference type="Gene3D" id="3.40.630.40">
    <property type="entry name" value="Zn-dependent exopeptidases"/>
    <property type="match status" value="1"/>
</dbReference>
<dbReference type="Pfam" id="PF01520">
    <property type="entry name" value="Amidase_3"/>
    <property type="match status" value="1"/>
</dbReference>
<dbReference type="SMART" id="SM00646">
    <property type="entry name" value="Ami_3"/>
    <property type="match status" value="1"/>
</dbReference>
<evidence type="ECO:0000259" key="2">
    <source>
        <dbReference type="SMART" id="SM00646"/>
    </source>
</evidence>
<dbReference type="PANTHER" id="PTHR30404:SF0">
    <property type="entry name" value="N-ACETYLMURAMOYL-L-ALANINE AMIDASE AMIC"/>
    <property type="match status" value="1"/>
</dbReference>
<evidence type="ECO:0000313" key="4">
    <source>
        <dbReference type="Proteomes" id="UP000263273"/>
    </source>
</evidence>
<organism evidence="3 4">
    <name type="scientific">Syntrophomonas wolfei</name>
    <dbReference type="NCBI Taxonomy" id="863"/>
    <lineage>
        <taxon>Bacteria</taxon>
        <taxon>Bacillati</taxon>
        <taxon>Bacillota</taxon>
        <taxon>Clostridia</taxon>
        <taxon>Eubacteriales</taxon>
        <taxon>Syntrophomonadaceae</taxon>
        <taxon>Syntrophomonas</taxon>
    </lineage>
</organism>
<keyword evidence="1" id="KW-0378">Hydrolase</keyword>
<dbReference type="CDD" id="cd02696">
    <property type="entry name" value="MurNAc-LAA"/>
    <property type="match status" value="1"/>
</dbReference>
<dbReference type="GO" id="GO:0009253">
    <property type="term" value="P:peptidoglycan catabolic process"/>
    <property type="evidence" value="ECO:0007669"/>
    <property type="project" value="InterPro"/>
</dbReference>
<evidence type="ECO:0000256" key="1">
    <source>
        <dbReference type="ARBA" id="ARBA00022801"/>
    </source>
</evidence>
<accession>A0A354YSL8</accession>
<protein>
    <submittedName>
        <fullName evidence="3">N-acetylmuramoyl-L-alanine amidase</fullName>
    </submittedName>
</protein>
<dbReference type="AlphaFoldDB" id="A0A354YSL8"/>
<dbReference type="Proteomes" id="UP000263273">
    <property type="component" value="Unassembled WGS sequence"/>
</dbReference>
<comment type="caution">
    <text evidence="3">The sequence shown here is derived from an EMBL/GenBank/DDBJ whole genome shotgun (WGS) entry which is preliminary data.</text>
</comment>
<dbReference type="InterPro" id="IPR002508">
    <property type="entry name" value="MurNAc-LAA_cat"/>
</dbReference>
<feature type="domain" description="MurNAc-LAA" evidence="2">
    <location>
        <begin position="69"/>
        <end position="178"/>
    </location>
</feature>
<sequence>MKVCIDPGHGGYDPGAVGPTGLREKDVTLAIALKIGKLLQSAGVEIAYTRTSDAVPWPANVNQDLAVRSQITNQTGADLFISVHLNSGSSTAHGTETYCLQFGGQGEQAARLVQSNLTSVLGLTDRGVKTANYYVLRKTSMPAILTEVCFISNPEEENLARTAAFITQAAQAITSGICKYFGLREVNPVDNVSEWAKEAWKWAIEKGICADDNPKDTLTKEQVVFMIYKAFGGK</sequence>